<evidence type="ECO:0000313" key="7">
    <source>
        <dbReference type="Proteomes" id="UP000609346"/>
    </source>
</evidence>
<dbReference type="PROSITE" id="PS01081">
    <property type="entry name" value="HTH_TETR_1"/>
    <property type="match status" value="1"/>
</dbReference>
<dbReference type="Gene3D" id="1.10.357.10">
    <property type="entry name" value="Tetracycline Repressor, domain 2"/>
    <property type="match status" value="1"/>
</dbReference>
<accession>A0ABR8MWT2</accession>
<dbReference type="SUPFAM" id="SSF48498">
    <property type="entry name" value="Tetracyclin repressor-like, C-terminal domain"/>
    <property type="match status" value="1"/>
</dbReference>
<protein>
    <submittedName>
        <fullName evidence="6">TetR/AcrR family transcriptional regulator</fullName>
    </submittedName>
</protein>
<evidence type="ECO:0000256" key="2">
    <source>
        <dbReference type="ARBA" id="ARBA00023125"/>
    </source>
</evidence>
<dbReference type="InterPro" id="IPR036271">
    <property type="entry name" value="Tet_transcr_reg_TetR-rel_C_sf"/>
</dbReference>
<evidence type="ECO:0000256" key="4">
    <source>
        <dbReference type="PROSITE-ProRule" id="PRU00335"/>
    </source>
</evidence>
<dbReference type="InterPro" id="IPR023772">
    <property type="entry name" value="DNA-bd_HTH_TetR-type_CS"/>
</dbReference>
<feature type="domain" description="HTH tetR-type" evidence="5">
    <location>
        <begin position="16"/>
        <end position="76"/>
    </location>
</feature>
<keyword evidence="2 4" id="KW-0238">DNA-binding</keyword>
<keyword evidence="7" id="KW-1185">Reference proteome</keyword>
<evidence type="ECO:0000313" key="6">
    <source>
        <dbReference type="EMBL" id="MBD3920441.1"/>
    </source>
</evidence>
<keyword evidence="1" id="KW-0805">Transcription regulation</keyword>
<evidence type="ECO:0000256" key="1">
    <source>
        <dbReference type="ARBA" id="ARBA00023015"/>
    </source>
</evidence>
<feature type="DNA-binding region" description="H-T-H motif" evidence="4">
    <location>
        <begin position="39"/>
        <end position="58"/>
    </location>
</feature>
<dbReference type="Pfam" id="PF16859">
    <property type="entry name" value="TetR_C_11"/>
    <property type="match status" value="1"/>
</dbReference>
<reference evidence="6 7" key="1">
    <citation type="submission" date="2020-09" db="EMBL/GenBank/DDBJ databases">
        <title>Paenibacillus sp. strain PR3 16S rRNA gene Genome sequencing and assembly.</title>
        <authorList>
            <person name="Kim J."/>
        </authorList>
    </citation>
    <scope>NUCLEOTIDE SEQUENCE [LARGE SCALE GENOMIC DNA]</scope>
    <source>
        <strain evidence="6 7">PR3</strain>
    </source>
</reference>
<dbReference type="Gene3D" id="1.10.10.60">
    <property type="entry name" value="Homeodomain-like"/>
    <property type="match status" value="1"/>
</dbReference>
<dbReference type="Pfam" id="PF00440">
    <property type="entry name" value="TetR_N"/>
    <property type="match status" value="1"/>
</dbReference>
<evidence type="ECO:0000256" key="3">
    <source>
        <dbReference type="ARBA" id="ARBA00023163"/>
    </source>
</evidence>
<dbReference type="Proteomes" id="UP000609346">
    <property type="component" value="Unassembled WGS sequence"/>
</dbReference>
<dbReference type="EMBL" id="JACXZA010000004">
    <property type="protein sequence ID" value="MBD3920441.1"/>
    <property type="molecule type" value="Genomic_DNA"/>
</dbReference>
<organism evidence="6 7">
    <name type="scientific">Paenibacillus terricola</name>
    <dbReference type="NCBI Taxonomy" id="2763503"/>
    <lineage>
        <taxon>Bacteria</taxon>
        <taxon>Bacillati</taxon>
        <taxon>Bacillota</taxon>
        <taxon>Bacilli</taxon>
        <taxon>Bacillales</taxon>
        <taxon>Paenibacillaceae</taxon>
        <taxon>Paenibacillus</taxon>
    </lineage>
</organism>
<dbReference type="PROSITE" id="PS50977">
    <property type="entry name" value="HTH_TETR_2"/>
    <property type="match status" value="1"/>
</dbReference>
<proteinExistence type="predicted"/>
<dbReference type="PRINTS" id="PR00455">
    <property type="entry name" value="HTHTETR"/>
</dbReference>
<comment type="caution">
    <text evidence="6">The sequence shown here is derived from an EMBL/GenBank/DDBJ whole genome shotgun (WGS) entry which is preliminary data.</text>
</comment>
<gene>
    <name evidence="6" type="ORF">H8B09_16890</name>
</gene>
<sequence length="202" mass="23065">MSSDIPPRRPGRPRSEQADEAILRAARELILEFGVQSFSMDMLALRAGVSKPTIYRRWGTKEELLTDAIGYASEQTVIPDTGDALLDLRQLLEQMLGSLEERFGGKIASAHKMIAGIIDSQQSLQQYEENFIRPRRKAYREIIQRGKRSGQIREDADEETLIDLVSGSYFYCLLFKPQEMTSGQWLQQVWRLLEDGIGKLRT</sequence>
<dbReference type="InterPro" id="IPR001647">
    <property type="entry name" value="HTH_TetR"/>
</dbReference>
<evidence type="ECO:0000259" key="5">
    <source>
        <dbReference type="PROSITE" id="PS50977"/>
    </source>
</evidence>
<dbReference type="InterPro" id="IPR011075">
    <property type="entry name" value="TetR_C"/>
</dbReference>
<dbReference type="RefSeq" id="WP_191204739.1">
    <property type="nucleotide sequence ID" value="NZ_JACXZA010000004.1"/>
</dbReference>
<dbReference type="InterPro" id="IPR050109">
    <property type="entry name" value="HTH-type_TetR-like_transc_reg"/>
</dbReference>
<dbReference type="PANTHER" id="PTHR30055:SF148">
    <property type="entry name" value="TETR-FAMILY TRANSCRIPTIONAL REGULATOR"/>
    <property type="match status" value="1"/>
</dbReference>
<keyword evidence="3" id="KW-0804">Transcription</keyword>
<name>A0ABR8MWT2_9BACL</name>
<dbReference type="PANTHER" id="PTHR30055">
    <property type="entry name" value="HTH-TYPE TRANSCRIPTIONAL REGULATOR RUTR"/>
    <property type="match status" value="1"/>
</dbReference>
<dbReference type="InterPro" id="IPR009057">
    <property type="entry name" value="Homeodomain-like_sf"/>
</dbReference>
<dbReference type="SUPFAM" id="SSF46689">
    <property type="entry name" value="Homeodomain-like"/>
    <property type="match status" value="1"/>
</dbReference>